<organism evidence="2 3">
    <name type="scientific">Plutella xylostella</name>
    <name type="common">Diamondback moth</name>
    <name type="synonym">Plutella maculipennis</name>
    <dbReference type="NCBI Taxonomy" id="51655"/>
    <lineage>
        <taxon>Eukaryota</taxon>
        <taxon>Metazoa</taxon>
        <taxon>Ecdysozoa</taxon>
        <taxon>Arthropoda</taxon>
        <taxon>Hexapoda</taxon>
        <taxon>Insecta</taxon>
        <taxon>Pterygota</taxon>
        <taxon>Neoptera</taxon>
        <taxon>Endopterygota</taxon>
        <taxon>Lepidoptera</taxon>
        <taxon>Glossata</taxon>
        <taxon>Ditrysia</taxon>
        <taxon>Yponomeutoidea</taxon>
        <taxon>Plutellidae</taxon>
        <taxon>Plutella</taxon>
    </lineage>
</organism>
<accession>A0A8S4GDM3</accession>
<feature type="compositionally biased region" description="Basic residues" evidence="1">
    <location>
        <begin position="290"/>
        <end position="301"/>
    </location>
</feature>
<name>A0A8S4GDM3_PLUXY</name>
<evidence type="ECO:0000313" key="3">
    <source>
        <dbReference type="Proteomes" id="UP000653454"/>
    </source>
</evidence>
<evidence type="ECO:0000313" key="2">
    <source>
        <dbReference type="EMBL" id="CAG9138686.1"/>
    </source>
</evidence>
<gene>
    <name evidence="2" type="ORF">PLXY2_LOCUS16939</name>
</gene>
<proteinExistence type="predicted"/>
<dbReference type="AlphaFoldDB" id="A0A8S4GDM3"/>
<dbReference type="Proteomes" id="UP000653454">
    <property type="component" value="Unassembled WGS sequence"/>
</dbReference>
<keyword evidence="3" id="KW-1185">Reference proteome</keyword>
<comment type="caution">
    <text evidence="2">The sequence shown here is derived from an EMBL/GenBank/DDBJ whole genome shotgun (WGS) entry which is preliminary data.</text>
</comment>
<feature type="compositionally biased region" description="Basic and acidic residues" evidence="1">
    <location>
        <begin position="313"/>
        <end position="336"/>
    </location>
</feature>
<reference evidence="2" key="1">
    <citation type="submission" date="2020-11" db="EMBL/GenBank/DDBJ databases">
        <authorList>
            <person name="Whiteford S."/>
        </authorList>
    </citation>
    <scope>NUCLEOTIDE SEQUENCE</scope>
</reference>
<dbReference type="EMBL" id="CAJHNJ030000735">
    <property type="protein sequence ID" value="CAG9138686.1"/>
    <property type="molecule type" value="Genomic_DNA"/>
</dbReference>
<sequence>MTHKEKIPKQIGMARLLKCEGIQDVTKIKYVNNYKALIQFSKDSSADKLMQNEKLIEKGFHFTKTFETGISYGIVRNIDLEFTKEEIFESISSKINIINVKRLNKRGGNGWEPSEVVRVGFEGPTLPTHIFIDDIRSEVEKYVHPVTQCSHCWRFGHHLKICPRNQIVCPKCGDNHANCATTDYKCVNCKGSHMALAKVCPVYLKEKNIRELMSEYNCSYKRALTLYVPPSPLPQSYQTGHHEETELADDNTSTHVYAPTPGTYAQVVKTSAQIHQNINQTPQKAEKTQKNRKSKKNKKRHNENEEWIGASESDEHTYSSRDSQSKEDNQKNTEKRGRFINMLRDLIVKLKDVIFSNELTGDKKLSTSVKILFDWVLITAIKYLSDWPFFKTILSVNG</sequence>
<feature type="region of interest" description="Disordered" evidence="1">
    <location>
        <begin position="278"/>
        <end position="336"/>
    </location>
</feature>
<protein>
    <submittedName>
        <fullName evidence="2">(diamondback moth) hypothetical protein</fullName>
    </submittedName>
</protein>
<evidence type="ECO:0000256" key="1">
    <source>
        <dbReference type="SAM" id="MobiDB-lite"/>
    </source>
</evidence>